<dbReference type="Proteomes" id="UP000075476">
    <property type="component" value="Unassembled WGS sequence"/>
</dbReference>
<evidence type="ECO:0000313" key="3">
    <source>
        <dbReference type="Proteomes" id="UP000075476"/>
    </source>
</evidence>
<dbReference type="Pfam" id="PF00583">
    <property type="entry name" value="Acetyltransf_1"/>
    <property type="match status" value="1"/>
</dbReference>
<proteinExistence type="predicted"/>
<organism evidence="2 3">
    <name type="scientific">Bacillus cereus</name>
    <dbReference type="NCBI Taxonomy" id="1396"/>
    <lineage>
        <taxon>Bacteria</taxon>
        <taxon>Bacillati</taxon>
        <taxon>Bacillota</taxon>
        <taxon>Bacilli</taxon>
        <taxon>Bacillales</taxon>
        <taxon>Bacillaceae</taxon>
        <taxon>Bacillus</taxon>
        <taxon>Bacillus cereus group</taxon>
    </lineage>
</organism>
<comment type="caution">
    <text evidence="2">The sequence shown here is derived from an EMBL/GenBank/DDBJ whole genome shotgun (WGS) entry which is preliminary data.</text>
</comment>
<dbReference type="SUPFAM" id="SSF55729">
    <property type="entry name" value="Acyl-CoA N-acyltransferases (Nat)"/>
    <property type="match status" value="1"/>
</dbReference>
<dbReference type="InterPro" id="IPR016181">
    <property type="entry name" value="Acyl_CoA_acyltransferase"/>
</dbReference>
<feature type="domain" description="N-acetyltransferase" evidence="1">
    <location>
        <begin position="12"/>
        <end position="166"/>
    </location>
</feature>
<sequence length="166" mass="19629">MTYVFNHNFHSFTKGRLSLKPLNLDLEFDKEVFQFIQRRIMEDVSSKNISVIYLNGKFIGFLQLKQYNSMLFQKNYGEDDMPFNLLFFHDEENTVVIENLFLANKHQGKGIGNIIVQFLKGVFASKTLLLYSLSEAESFWMRMGFKENDDDYVYSWNHSHELKQIA</sequence>
<evidence type="ECO:0000313" key="2">
    <source>
        <dbReference type="EMBL" id="KXY50909.1"/>
    </source>
</evidence>
<protein>
    <submittedName>
        <fullName evidence="2">GCN5 family acetyltransferase</fullName>
    </submittedName>
</protein>
<dbReference type="EMBL" id="LOMO01000001">
    <property type="protein sequence ID" value="KXY50909.1"/>
    <property type="molecule type" value="Genomic_DNA"/>
</dbReference>
<accession>A0A9X0MJE6</accession>
<dbReference type="GO" id="GO:0016747">
    <property type="term" value="F:acyltransferase activity, transferring groups other than amino-acyl groups"/>
    <property type="evidence" value="ECO:0007669"/>
    <property type="project" value="InterPro"/>
</dbReference>
<dbReference type="AlphaFoldDB" id="A0A9X0MJE6"/>
<reference evidence="2 3" key="1">
    <citation type="submission" date="2015-12" db="EMBL/GenBank/DDBJ databases">
        <title>Bacillus cereus Group isolate.</title>
        <authorList>
            <person name="Kovac J."/>
        </authorList>
    </citation>
    <scope>NUCLEOTIDE SEQUENCE [LARGE SCALE GENOMIC DNA]</scope>
    <source>
        <strain evidence="2 3">FSL K6-0073</strain>
    </source>
</reference>
<dbReference type="Gene3D" id="3.40.630.30">
    <property type="match status" value="1"/>
</dbReference>
<dbReference type="InterPro" id="IPR000182">
    <property type="entry name" value="GNAT_dom"/>
</dbReference>
<dbReference type="RefSeq" id="WP_061662236.1">
    <property type="nucleotide sequence ID" value="NZ_LOMO01000001.1"/>
</dbReference>
<evidence type="ECO:0000259" key="1">
    <source>
        <dbReference type="PROSITE" id="PS51186"/>
    </source>
</evidence>
<name>A0A9X0MJE6_BACCE</name>
<dbReference type="PROSITE" id="PS51186">
    <property type="entry name" value="GNAT"/>
    <property type="match status" value="1"/>
</dbReference>
<gene>
    <name evidence="2" type="ORF">AT268_30655</name>
</gene>